<keyword evidence="3" id="KW-0808">Transferase</keyword>
<evidence type="ECO:0000259" key="2">
    <source>
        <dbReference type="Pfam" id="PF01425"/>
    </source>
</evidence>
<protein>
    <submittedName>
        <fullName evidence="3">Aspartyl-tRNA(Asn)/glutamyl-tRNA(Gln) amidotransferase subunit A</fullName>
    </submittedName>
</protein>
<evidence type="ECO:0000256" key="1">
    <source>
        <dbReference type="ARBA" id="ARBA00009199"/>
    </source>
</evidence>
<dbReference type="PANTHER" id="PTHR11895">
    <property type="entry name" value="TRANSAMIDASE"/>
    <property type="match status" value="1"/>
</dbReference>
<dbReference type="SUPFAM" id="SSF75304">
    <property type="entry name" value="Amidase signature (AS) enzymes"/>
    <property type="match status" value="1"/>
</dbReference>
<feature type="domain" description="Amidase" evidence="2">
    <location>
        <begin position="31"/>
        <end position="440"/>
    </location>
</feature>
<reference evidence="3" key="1">
    <citation type="submission" date="2019-06" db="EMBL/GenBank/DDBJ databases">
        <authorList>
            <person name="Le Quere A."/>
            <person name="Colella S."/>
        </authorList>
    </citation>
    <scope>NUCLEOTIDE SEQUENCE</scope>
    <source>
        <strain evidence="3">EmedicaeMD41</strain>
    </source>
</reference>
<comment type="similarity">
    <text evidence="1">Belongs to the amidase family.</text>
</comment>
<dbReference type="Pfam" id="PF01425">
    <property type="entry name" value="Amidase"/>
    <property type="match status" value="1"/>
</dbReference>
<gene>
    <name evidence="3" type="ORF">EMEDMD4_910099</name>
</gene>
<dbReference type="EMBL" id="CABFNB010000163">
    <property type="protein sequence ID" value="VTZ65882.1"/>
    <property type="molecule type" value="Genomic_DNA"/>
</dbReference>
<accession>A0A508X7R9</accession>
<dbReference type="GeneID" id="61614530"/>
<dbReference type="AlphaFoldDB" id="A0A508X7R9"/>
<dbReference type="GO" id="GO:0016740">
    <property type="term" value="F:transferase activity"/>
    <property type="evidence" value="ECO:0007669"/>
    <property type="project" value="UniProtKB-KW"/>
</dbReference>
<sequence>MRIETEKPLWQYTASELGAAYRRGQAKPSQVIEAVLVRAGHIDPVLNLFAVLDAEGARQAARESDARFAANTPLGDFDGIPITIKDNIPVKDLQLAWGSALYKGQIAEKDETPVERLRAQGAVILGKTNVSEFTLGRGNVNTLAFGVTRNPYDPALTSGASTGGGAAATAAGVGTVAIGTDGGGSIRRPASYNNLVGLKPSTGRVARVNGLPPILGDFEIIGPLARTVDDLALALSAIEGPDAHDRASYGFSKGGVEPVRRGQKVLFVREVAGMTVEEPIAASVAEVADNLRALGFVVEDGPAPFDAVLFEKHWPVMGATGLAWLLKDTDWEGKVGAPYPPMIEKGRALTAVEFFDALMAYRSVYEQFARAFDTYDLVLTPAAGAMPWKAEDFAPPYHRAFTGFVNAAGLPAISIPSSPSASGMPIGFQLIAPFGADWSLVSIAKLYEEAHPWIQNAPAI</sequence>
<dbReference type="Gene3D" id="3.90.1300.10">
    <property type="entry name" value="Amidase signature (AS) domain"/>
    <property type="match status" value="1"/>
</dbReference>
<organism evidence="3">
    <name type="scientific">Sinorhizobium medicae</name>
    <dbReference type="NCBI Taxonomy" id="110321"/>
    <lineage>
        <taxon>Bacteria</taxon>
        <taxon>Pseudomonadati</taxon>
        <taxon>Pseudomonadota</taxon>
        <taxon>Alphaproteobacteria</taxon>
        <taxon>Hyphomicrobiales</taxon>
        <taxon>Rhizobiaceae</taxon>
        <taxon>Sinorhizobium/Ensifer group</taxon>
        <taxon>Sinorhizobium</taxon>
    </lineage>
</organism>
<dbReference type="InterPro" id="IPR023631">
    <property type="entry name" value="Amidase_dom"/>
</dbReference>
<name>A0A508X7R9_9HYPH</name>
<evidence type="ECO:0000313" key="3">
    <source>
        <dbReference type="EMBL" id="VTZ65882.1"/>
    </source>
</evidence>
<dbReference type="InterPro" id="IPR000120">
    <property type="entry name" value="Amidase"/>
</dbReference>
<dbReference type="InterPro" id="IPR036928">
    <property type="entry name" value="AS_sf"/>
</dbReference>
<dbReference type="PANTHER" id="PTHR11895:SF7">
    <property type="entry name" value="GLUTAMYL-TRNA(GLN) AMIDOTRANSFERASE SUBUNIT A, MITOCHONDRIAL"/>
    <property type="match status" value="1"/>
</dbReference>
<proteinExistence type="inferred from homology"/>
<dbReference type="RefSeq" id="WP_033051449.1">
    <property type="nucleotide sequence ID" value="NZ_CABFNB010000163.1"/>
</dbReference>
<dbReference type="Proteomes" id="UP000507954">
    <property type="component" value="Unassembled WGS sequence"/>
</dbReference>